<name>A0AAW2XR18_9LAMI</name>
<proteinExistence type="predicted"/>
<gene>
    <name evidence="2" type="ORF">Slati_0900100</name>
</gene>
<dbReference type="EMBL" id="JACGWN010000003">
    <property type="protein sequence ID" value="KAL0455609.1"/>
    <property type="molecule type" value="Genomic_DNA"/>
</dbReference>
<evidence type="ECO:0000256" key="1">
    <source>
        <dbReference type="SAM" id="MobiDB-lite"/>
    </source>
</evidence>
<reference evidence="2" key="2">
    <citation type="journal article" date="2024" name="Plant">
        <title>Genomic evolution and insights into agronomic trait innovations of Sesamum species.</title>
        <authorList>
            <person name="Miao H."/>
            <person name="Wang L."/>
            <person name="Qu L."/>
            <person name="Liu H."/>
            <person name="Sun Y."/>
            <person name="Le M."/>
            <person name="Wang Q."/>
            <person name="Wei S."/>
            <person name="Zheng Y."/>
            <person name="Lin W."/>
            <person name="Duan Y."/>
            <person name="Cao H."/>
            <person name="Xiong S."/>
            <person name="Wang X."/>
            <person name="Wei L."/>
            <person name="Li C."/>
            <person name="Ma Q."/>
            <person name="Ju M."/>
            <person name="Zhao R."/>
            <person name="Li G."/>
            <person name="Mu C."/>
            <person name="Tian Q."/>
            <person name="Mei H."/>
            <person name="Zhang T."/>
            <person name="Gao T."/>
            <person name="Zhang H."/>
        </authorList>
    </citation>
    <scope>NUCLEOTIDE SEQUENCE</scope>
    <source>
        <strain evidence="2">KEN1</strain>
    </source>
</reference>
<organism evidence="2">
    <name type="scientific">Sesamum latifolium</name>
    <dbReference type="NCBI Taxonomy" id="2727402"/>
    <lineage>
        <taxon>Eukaryota</taxon>
        <taxon>Viridiplantae</taxon>
        <taxon>Streptophyta</taxon>
        <taxon>Embryophyta</taxon>
        <taxon>Tracheophyta</taxon>
        <taxon>Spermatophyta</taxon>
        <taxon>Magnoliopsida</taxon>
        <taxon>eudicotyledons</taxon>
        <taxon>Gunneridae</taxon>
        <taxon>Pentapetalae</taxon>
        <taxon>asterids</taxon>
        <taxon>lamiids</taxon>
        <taxon>Lamiales</taxon>
        <taxon>Pedaliaceae</taxon>
        <taxon>Sesamum</taxon>
    </lineage>
</organism>
<sequence length="68" mass="7294">MRRRGSPEEGLAELEGGVLRGIMPDFLEEPPKAVPGELEADLFPLDSLEEGVPQGERGGGVPPPRFPD</sequence>
<accession>A0AAW2XR18</accession>
<dbReference type="AlphaFoldDB" id="A0AAW2XR18"/>
<feature type="region of interest" description="Disordered" evidence="1">
    <location>
        <begin position="49"/>
        <end position="68"/>
    </location>
</feature>
<evidence type="ECO:0000313" key="2">
    <source>
        <dbReference type="EMBL" id="KAL0455609.1"/>
    </source>
</evidence>
<comment type="caution">
    <text evidence="2">The sequence shown here is derived from an EMBL/GenBank/DDBJ whole genome shotgun (WGS) entry which is preliminary data.</text>
</comment>
<protein>
    <submittedName>
        <fullName evidence="2">Uncharacterized protein</fullName>
    </submittedName>
</protein>
<reference evidence="2" key="1">
    <citation type="submission" date="2020-06" db="EMBL/GenBank/DDBJ databases">
        <authorList>
            <person name="Li T."/>
            <person name="Hu X."/>
            <person name="Zhang T."/>
            <person name="Song X."/>
            <person name="Zhang H."/>
            <person name="Dai N."/>
            <person name="Sheng W."/>
            <person name="Hou X."/>
            <person name="Wei L."/>
        </authorList>
    </citation>
    <scope>NUCLEOTIDE SEQUENCE</scope>
    <source>
        <strain evidence="2">KEN1</strain>
        <tissue evidence="2">Leaf</tissue>
    </source>
</reference>